<dbReference type="EMBL" id="BAABKE010000002">
    <property type="protein sequence ID" value="GAA5097320.1"/>
    <property type="molecule type" value="Genomic_DNA"/>
</dbReference>
<reference evidence="4" key="1">
    <citation type="journal article" date="2019" name="Int. J. Syst. Evol. Microbiol.">
        <title>The Global Catalogue of Microorganisms (GCM) 10K type strain sequencing project: providing services to taxonomists for standard genome sequencing and annotation.</title>
        <authorList>
            <consortium name="The Broad Institute Genomics Platform"/>
            <consortium name="The Broad Institute Genome Sequencing Center for Infectious Disease"/>
            <person name="Wu L."/>
            <person name="Ma J."/>
        </authorList>
    </citation>
    <scope>NUCLEOTIDE SEQUENCE [LARGE SCALE GENOMIC DNA]</scope>
    <source>
        <strain evidence="4">JCM 18424</strain>
    </source>
</reference>
<feature type="compositionally biased region" description="Basic and acidic residues" evidence="1">
    <location>
        <begin position="57"/>
        <end position="68"/>
    </location>
</feature>
<keyword evidence="2" id="KW-0812">Transmembrane</keyword>
<evidence type="ECO:0000313" key="4">
    <source>
        <dbReference type="Proteomes" id="UP001500631"/>
    </source>
</evidence>
<accession>A0ABP9MIY9</accession>
<comment type="caution">
    <text evidence="3">The sequence shown here is derived from an EMBL/GenBank/DDBJ whole genome shotgun (WGS) entry which is preliminary data.</text>
</comment>
<dbReference type="Proteomes" id="UP001500631">
    <property type="component" value="Unassembled WGS sequence"/>
</dbReference>
<evidence type="ECO:0000313" key="3">
    <source>
        <dbReference type="EMBL" id="GAA5097320.1"/>
    </source>
</evidence>
<protein>
    <recommendedName>
        <fullName evidence="5">DUF2681 domain-containing protein</fullName>
    </recommendedName>
</protein>
<sequence length="78" mass="8889">MNVTWILAVISLLVISILVLNWKLKKTGQQLDEAINKVGVKDAVIKNAQTAQQIKNRNADRNADDRDKRMRAKGYLRD</sequence>
<keyword evidence="4" id="KW-1185">Reference proteome</keyword>
<name>A0ABP9MIY9_9GAMM</name>
<gene>
    <name evidence="3" type="ORF">GCM10023338_08680</name>
</gene>
<keyword evidence="2" id="KW-0472">Membrane</keyword>
<proteinExistence type="predicted"/>
<evidence type="ECO:0000256" key="1">
    <source>
        <dbReference type="SAM" id="MobiDB-lite"/>
    </source>
</evidence>
<feature type="region of interest" description="Disordered" evidence="1">
    <location>
        <begin position="54"/>
        <end position="78"/>
    </location>
</feature>
<feature type="transmembrane region" description="Helical" evidence="2">
    <location>
        <begin position="6"/>
        <end position="24"/>
    </location>
</feature>
<evidence type="ECO:0000256" key="2">
    <source>
        <dbReference type="SAM" id="Phobius"/>
    </source>
</evidence>
<keyword evidence="2" id="KW-1133">Transmembrane helix</keyword>
<feature type="compositionally biased region" description="Basic residues" evidence="1">
    <location>
        <begin position="69"/>
        <end position="78"/>
    </location>
</feature>
<evidence type="ECO:0008006" key="5">
    <source>
        <dbReference type="Google" id="ProtNLM"/>
    </source>
</evidence>
<organism evidence="3 4">
    <name type="scientific">Wohlfahrtiimonas larvae</name>
    <dbReference type="NCBI Taxonomy" id="1157986"/>
    <lineage>
        <taxon>Bacteria</taxon>
        <taxon>Pseudomonadati</taxon>
        <taxon>Pseudomonadota</taxon>
        <taxon>Gammaproteobacteria</taxon>
        <taxon>Cardiobacteriales</taxon>
        <taxon>Ignatzschineriaceae</taxon>
        <taxon>Wohlfahrtiimonas</taxon>
    </lineage>
</organism>